<dbReference type="Proteomes" id="UP000014009">
    <property type="component" value="Unassembled WGS sequence"/>
</dbReference>
<reference evidence="4 5" key="1">
    <citation type="submission" date="2012-12" db="EMBL/GenBank/DDBJ databases">
        <title>The Genome Sequence of Bacillus cereus HuB4-4.</title>
        <authorList>
            <consortium name="The Broad Institute Genome Sequencing Platform"/>
            <consortium name="The Broad Institute Genome Sequencing Center for Infectious Disease"/>
            <person name="Feldgarden M."/>
            <person name="Van der Auwera G.A."/>
            <person name="Mahillon J."/>
            <person name="Duprez V."/>
            <person name="Timmery S."/>
            <person name="Mattelet C."/>
            <person name="Dierick K."/>
            <person name="Sun M."/>
            <person name="Yu Z."/>
            <person name="Zhu L."/>
            <person name="Hu X."/>
            <person name="Shank E.B."/>
            <person name="Swiecicka I."/>
            <person name="Hansen B.M."/>
            <person name="Andrup L."/>
            <person name="Walker B."/>
            <person name="Young S.K."/>
            <person name="Zeng Q."/>
            <person name="Gargeya S."/>
            <person name="Fitzgerald M."/>
            <person name="Haas B."/>
            <person name="Abouelleil A."/>
            <person name="Alvarado L."/>
            <person name="Arachchi H.M."/>
            <person name="Berlin A.M."/>
            <person name="Chapman S.B."/>
            <person name="Dewar J."/>
            <person name="Goldberg J."/>
            <person name="Griggs A."/>
            <person name="Gujja S."/>
            <person name="Hansen M."/>
            <person name="Howarth C."/>
            <person name="Imamovic A."/>
            <person name="Larimer J."/>
            <person name="McCowan C."/>
            <person name="Murphy C."/>
            <person name="Neiman D."/>
            <person name="Pearson M."/>
            <person name="Priest M."/>
            <person name="Roberts A."/>
            <person name="Saif S."/>
            <person name="Shea T."/>
            <person name="Sisk P."/>
            <person name="Sykes S."/>
            <person name="Wortman J."/>
            <person name="Nusbaum C."/>
            <person name="Birren B."/>
        </authorList>
    </citation>
    <scope>NUCLEOTIDE SEQUENCE [LARGE SCALE GENOMIC DNA]</scope>
    <source>
        <strain evidence="4 5">HuB4-4</strain>
    </source>
</reference>
<feature type="signal peptide" evidence="2">
    <location>
        <begin position="1"/>
        <end position="26"/>
    </location>
</feature>
<evidence type="ECO:0000259" key="3">
    <source>
        <dbReference type="Pfam" id="PF13256"/>
    </source>
</evidence>
<organism evidence="4 5">
    <name type="scientific">Bacillus cereus HuB4-4</name>
    <dbReference type="NCBI Taxonomy" id="1053211"/>
    <lineage>
        <taxon>Bacteria</taxon>
        <taxon>Bacillati</taxon>
        <taxon>Bacillota</taxon>
        <taxon>Bacilli</taxon>
        <taxon>Bacillales</taxon>
        <taxon>Bacillaceae</taxon>
        <taxon>Bacillus</taxon>
        <taxon>Bacillus cereus group</taxon>
    </lineage>
</organism>
<sequence>MLKRPRNFKKMLILPCMCSITFYLGSQIMTYTEAAFIHETKVEATLSTAIIFPKTVNTLKEQSEKHKQFIEREYGTMKGKSKATSIEEIKQAISVWQQGREKIVAEKEALQNVYTEIEAPYNQIQEELKVNKDESMQQVSVYVNEGFRSIKEKHDYIEKEISLKAIDEQIQALQQQLNVAIEAEGQKKAEEQKKVEEQKKAEEQKKVEEQKKAEEQK</sequence>
<gene>
    <name evidence="4" type="ORF">IGM_01397</name>
</gene>
<keyword evidence="2" id="KW-0732">Signal</keyword>
<evidence type="ECO:0000313" key="5">
    <source>
        <dbReference type="Proteomes" id="UP000014009"/>
    </source>
</evidence>
<feature type="region of interest" description="Disordered" evidence="1">
    <location>
        <begin position="188"/>
        <end position="217"/>
    </location>
</feature>
<feature type="domain" description="DUF4047" evidence="3">
    <location>
        <begin position="28"/>
        <end position="152"/>
    </location>
</feature>
<dbReference type="AlphaFoldDB" id="A0A9W5QXR0"/>
<dbReference type="RefSeq" id="WP_000919974.1">
    <property type="nucleotide sequence ID" value="NZ_KB976537.1"/>
</dbReference>
<evidence type="ECO:0000256" key="2">
    <source>
        <dbReference type="SAM" id="SignalP"/>
    </source>
</evidence>
<evidence type="ECO:0000313" key="4">
    <source>
        <dbReference type="EMBL" id="EOP93814.1"/>
    </source>
</evidence>
<name>A0A9W5QXR0_BACCE</name>
<accession>A0A9W5QXR0</accession>
<protein>
    <recommendedName>
        <fullName evidence="3">DUF4047 domain-containing protein</fullName>
    </recommendedName>
</protein>
<dbReference type="InterPro" id="IPR025120">
    <property type="entry name" value="DUF4047"/>
</dbReference>
<comment type="caution">
    <text evidence="4">The sequence shown here is derived from an EMBL/GenBank/DDBJ whole genome shotgun (WGS) entry which is preliminary data.</text>
</comment>
<feature type="non-terminal residue" evidence="4">
    <location>
        <position position="217"/>
    </location>
</feature>
<evidence type="ECO:0000256" key="1">
    <source>
        <dbReference type="SAM" id="MobiDB-lite"/>
    </source>
</evidence>
<feature type="chain" id="PRO_5040882825" description="DUF4047 domain-containing protein" evidence="2">
    <location>
        <begin position="27"/>
        <end position="217"/>
    </location>
</feature>
<dbReference type="EMBL" id="AHEF01000031">
    <property type="protein sequence ID" value="EOP93814.1"/>
    <property type="molecule type" value="Genomic_DNA"/>
</dbReference>
<proteinExistence type="predicted"/>
<dbReference type="Pfam" id="PF13256">
    <property type="entry name" value="DUF4047"/>
    <property type="match status" value="1"/>
</dbReference>